<gene>
    <name evidence="1" type="ORF">BDN72DRAFT_630478</name>
</gene>
<organism evidence="1 2">
    <name type="scientific">Pluteus cervinus</name>
    <dbReference type="NCBI Taxonomy" id="181527"/>
    <lineage>
        <taxon>Eukaryota</taxon>
        <taxon>Fungi</taxon>
        <taxon>Dikarya</taxon>
        <taxon>Basidiomycota</taxon>
        <taxon>Agaricomycotina</taxon>
        <taxon>Agaricomycetes</taxon>
        <taxon>Agaricomycetidae</taxon>
        <taxon>Agaricales</taxon>
        <taxon>Pluteineae</taxon>
        <taxon>Pluteaceae</taxon>
        <taxon>Pluteus</taxon>
    </lineage>
</organism>
<evidence type="ECO:0000313" key="2">
    <source>
        <dbReference type="Proteomes" id="UP000308600"/>
    </source>
</evidence>
<name>A0ACD3B9S8_9AGAR</name>
<keyword evidence="2" id="KW-1185">Reference proteome</keyword>
<dbReference type="EMBL" id="ML208266">
    <property type="protein sequence ID" value="TFK74769.1"/>
    <property type="molecule type" value="Genomic_DNA"/>
</dbReference>
<proteinExistence type="predicted"/>
<reference evidence="1 2" key="1">
    <citation type="journal article" date="2019" name="Nat. Ecol. Evol.">
        <title>Megaphylogeny resolves global patterns of mushroom evolution.</title>
        <authorList>
            <person name="Varga T."/>
            <person name="Krizsan K."/>
            <person name="Foldi C."/>
            <person name="Dima B."/>
            <person name="Sanchez-Garcia M."/>
            <person name="Sanchez-Ramirez S."/>
            <person name="Szollosi G.J."/>
            <person name="Szarkandi J.G."/>
            <person name="Papp V."/>
            <person name="Albert L."/>
            <person name="Andreopoulos W."/>
            <person name="Angelini C."/>
            <person name="Antonin V."/>
            <person name="Barry K.W."/>
            <person name="Bougher N.L."/>
            <person name="Buchanan P."/>
            <person name="Buyck B."/>
            <person name="Bense V."/>
            <person name="Catcheside P."/>
            <person name="Chovatia M."/>
            <person name="Cooper J."/>
            <person name="Damon W."/>
            <person name="Desjardin D."/>
            <person name="Finy P."/>
            <person name="Geml J."/>
            <person name="Haridas S."/>
            <person name="Hughes K."/>
            <person name="Justo A."/>
            <person name="Karasinski D."/>
            <person name="Kautmanova I."/>
            <person name="Kiss B."/>
            <person name="Kocsube S."/>
            <person name="Kotiranta H."/>
            <person name="LaButti K.M."/>
            <person name="Lechner B.E."/>
            <person name="Liimatainen K."/>
            <person name="Lipzen A."/>
            <person name="Lukacs Z."/>
            <person name="Mihaltcheva S."/>
            <person name="Morgado L.N."/>
            <person name="Niskanen T."/>
            <person name="Noordeloos M.E."/>
            <person name="Ohm R.A."/>
            <person name="Ortiz-Santana B."/>
            <person name="Ovrebo C."/>
            <person name="Racz N."/>
            <person name="Riley R."/>
            <person name="Savchenko A."/>
            <person name="Shiryaev A."/>
            <person name="Soop K."/>
            <person name="Spirin V."/>
            <person name="Szebenyi C."/>
            <person name="Tomsovsky M."/>
            <person name="Tulloss R.E."/>
            <person name="Uehling J."/>
            <person name="Grigoriev I.V."/>
            <person name="Vagvolgyi C."/>
            <person name="Papp T."/>
            <person name="Martin F.M."/>
            <person name="Miettinen O."/>
            <person name="Hibbett D.S."/>
            <person name="Nagy L.G."/>
        </authorList>
    </citation>
    <scope>NUCLEOTIDE SEQUENCE [LARGE SCALE GENOMIC DNA]</scope>
    <source>
        <strain evidence="1 2">NL-1719</strain>
    </source>
</reference>
<dbReference type="Proteomes" id="UP000308600">
    <property type="component" value="Unassembled WGS sequence"/>
</dbReference>
<protein>
    <submittedName>
        <fullName evidence="1">CoA-transferase family III</fullName>
    </submittedName>
</protein>
<evidence type="ECO:0000313" key="1">
    <source>
        <dbReference type="EMBL" id="TFK74769.1"/>
    </source>
</evidence>
<accession>A0ACD3B9S8</accession>
<sequence>MNMNTLERATRPALQRVALLQRARCFTTTSRAYSEDGDLPLSGVRVLELGQLIAGPFAGQLLGQFGAEIIKVEPPTTGDPLRVWRELDVDGTSPWFRSIARNKKSIAIDLKRPEGRDLIKQLAIKSDVILENFKPGTLEKWGLGPVDLHPHNPSLIFTRVSGYGQTGPWAPRPGYASVCEAESGFRYINGFPTDSLNKGDTGLAGPPVRPNISLGDSVAGLHAAFGTVLSLLARQRGSLTGRTVDVSIAESMLNLMEGIIPEFDRKGKIRGPSGSSVTGIVPTNAYPCLSSPPSPPSTPGTPAYVVIGANGDSIYTRMMTAIGRPDLTGPSYQSNQERVERQSEIELAIIEWTSRRTVDEVELVMRQAGVPVGRVNSVKEIVEGEQTTARGAIREVKVPSANGEGEGWTVKMQATFPMLDGVDPQPKWAGPSLGQHTEEVLINDLGLTKYAVTKLKEQGIVA</sequence>